<dbReference type="RefSeq" id="XP_032099190.1">
    <property type="nucleotide sequence ID" value="XM_032243299.1"/>
</dbReference>
<dbReference type="InterPro" id="IPR011029">
    <property type="entry name" value="DEATH-like_dom_sf"/>
</dbReference>
<dbReference type="PROSITE" id="PS50824">
    <property type="entry name" value="DAPIN"/>
    <property type="match status" value="1"/>
</dbReference>
<proteinExistence type="predicted"/>
<keyword evidence="3" id="KW-0597">Phosphoprotein</keyword>
<dbReference type="GO" id="GO:0032731">
    <property type="term" value="P:positive regulation of interleukin-1 beta production"/>
    <property type="evidence" value="ECO:0007669"/>
    <property type="project" value="UniProtKB-ARBA"/>
</dbReference>
<comment type="subcellular location">
    <subcellularLocation>
        <location evidence="1">Cytoplasm</location>
    </subcellularLocation>
</comment>
<evidence type="ECO:0000259" key="4">
    <source>
        <dbReference type="PROSITE" id="PS50824"/>
    </source>
</evidence>
<dbReference type="GO" id="GO:0051707">
    <property type="term" value="P:response to other organism"/>
    <property type="evidence" value="ECO:0007669"/>
    <property type="project" value="UniProtKB-ARBA"/>
</dbReference>
<sequence>MGRKRDAILEVLENLTPEELKKFKMKLGTVPLREGFHRIPRGALGQLDIVDLTDKLVAFYREDYATEFVVTVLLDMGMQEEEERLRAAWGPLRADKDGRVWELQGISTGYGPREGAVQRW</sequence>
<name>A0A6J3F0U7_SAPAP</name>
<evidence type="ECO:0000313" key="6">
    <source>
        <dbReference type="RefSeq" id="XP_032099190.1"/>
    </source>
</evidence>
<evidence type="ECO:0000313" key="5">
    <source>
        <dbReference type="Proteomes" id="UP000504640"/>
    </source>
</evidence>
<dbReference type="Proteomes" id="UP000504640">
    <property type="component" value="Unplaced"/>
</dbReference>
<evidence type="ECO:0000256" key="1">
    <source>
        <dbReference type="ARBA" id="ARBA00004496"/>
    </source>
</evidence>
<dbReference type="SUPFAM" id="SSF47986">
    <property type="entry name" value="DEATH domain"/>
    <property type="match status" value="1"/>
</dbReference>
<gene>
    <name evidence="6" type="primary">PYDC1</name>
</gene>
<reference evidence="6" key="1">
    <citation type="submission" date="2025-08" db="UniProtKB">
        <authorList>
            <consortium name="RefSeq"/>
        </authorList>
    </citation>
    <scope>IDENTIFICATION</scope>
    <source>
        <tissue evidence="6">Blood</tissue>
    </source>
</reference>
<dbReference type="Pfam" id="PF02758">
    <property type="entry name" value="PYRIN"/>
    <property type="match status" value="1"/>
</dbReference>
<organism evidence="5 6">
    <name type="scientific">Sapajus apella</name>
    <name type="common">Brown-capped capuchin</name>
    <name type="synonym">Cebus apella</name>
    <dbReference type="NCBI Taxonomy" id="9515"/>
    <lineage>
        <taxon>Eukaryota</taxon>
        <taxon>Metazoa</taxon>
        <taxon>Chordata</taxon>
        <taxon>Craniata</taxon>
        <taxon>Vertebrata</taxon>
        <taxon>Euteleostomi</taxon>
        <taxon>Mammalia</taxon>
        <taxon>Eutheria</taxon>
        <taxon>Euarchontoglires</taxon>
        <taxon>Primates</taxon>
        <taxon>Haplorrhini</taxon>
        <taxon>Platyrrhini</taxon>
        <taxon>Cebidae</taxon>
        <taxon>Cebinae</taxon>
        <taxon>Sapajus</taxon>
    </lineage>
</organism>
<evidence type="ECO:0000256" key="2">
    <source>
        <dbReference type="ARBA" id="ARBA00022490"/>
    </source>
</evidence>
<accession>A0A6J3F0U7</accession>
<feature type="domain" description="Pyrin" evidence="4">
    <location>
        <begin position="1"/>
        <end position="91"/>
    </location>
</feature>
<dbReference type="SMART" id="SM01289">
    <property type="entry name" value="PYRIN"/>
    <property type="match status" value="1"/>
</dbReference>
<protein>
    <submittedName>
        <fullName evidence="6">Pyrin domain-containing protein 1</fullName>
    </submittedName>
</protein>
<dbReference type="AlphaFoldDB" id="A0A6J3F0U7"/>
<keyword evidence="2" id="KW-0963">Cytoplasm</keyword>
<dbReference type="GO" id="GO:0002376">
    <property type="term" value="P:immune system process"/>
    <property type="evidence" value="ECO:0007669"/>
    <property type="project" value="UniProtKB-ARBA"/>
</dbReference>
<dbReference type="Gene3D" id="1.10.533.10">
    <property type="entry name" value="Death Domain, Fas"/>
    <property type="match status" value="1"/>
</dbReference>
<dbReference type="GO" id="GO:0008385">
    <property type="term" value="C:IkappaB kinase complex"/>
    <property type="evidence" value="ECO:0007669"/>
    <property type="project" value="UniProtKB-ARBA"/>
</dbReference>
<dbReference type="GO" id="GO:0005634">
    <property type="term" value="C:nucleus"/>
    <property type="evidence" value="ECO:0007669"/>
    <property type="project" value="UniProtKB-ARBA"/>
</dbReference>
<keyword evidence="5" id="KW-1185">Reference proteome</keyword>
<dbReference type="GO" id="GO:0043124">
    <property type="term" value="P:negative regulation of canonical NF-kappaB signal transduction"/>
    <property type="evidence" value="ECO:0007669"/>
    <property type="project" value="UniProtKB-ARBA"/>
</dbReference>
<dbReference type="FunFam" id="1.10.533.10:FF:000053">
    <property type="entry name" value="Apoptosis-associated speck-like protein containing a CARD"/>
    <property type="match status" value="1"/>
</dbReference>
<dbReference type="InterPro" id="IPR004020">
    <property type="entry name" value="DAPIN"/>
</dbReference>
<evidence type="ECO:0000256" key="3">
    <source>
        <dbReference type="ARBA" id="ARBA00022553"/>
    </source>
</evidence>
<dbReference type="CDD" id="cd08321">
    <property type="entry name" value="Pyrin_ASC-like"/>
    <property type="match status" value="1"/>
</dbReference>
<dbReference type="CTD" id="260434"/>
<dbReference type="GeneID" id="116526708"/>
<dbReference type="GO" id="GO:0006952">
    <property type="term" value="P:defense response"/>
    <property type="evidence" value="ECO:0007669"/>
    <property type="project" value="UniProtKB-ARBA"/>
</dbReference>